<dbReference type="GO" id="GO:0045259">
    <property type="term" value="C:proton-transporting ATP synthase complex"/>
    <property type="evidence" value="ECO:0007669"/>
    <property type="project" value="UniProtKB-KW"/>
</dbReference>
<dbReference type="EMBL" id="MK049352">
    <property type="protein sequence ID" value="AZZ06723.1"/>
    <property type="molecule type" value="Genomic_DNA"/>
</dbReference>
<dbReference type="AlphaFoldDB" id="A0A3Q9U0B2"/>
<feature type="transmembrane region" description="Helical" evidence="6">
    <location>
        <begin position="15"/>
        <end position="35"/>
    </location>
</feature>
<keyword evidence="4 6" id="KW-1133">Transmembrane helix</keyword>
<dbReference type="GO" id="GO:0015078">
    <property type="term" value="F:proton transmembrane transporter activity"/>
    <property type="evidence" value="ECO:0007669"/>
    <property type="project" value="UniProtKB-UniRule"/>
</dbReference>
<keyword evidence="6" id="KW-0066">ATP synthesis</keyword>
<keyword evidence="7" id="KW-0378">Hydrolase</keyword>
<reference evidence="7" key="1">
    <citation type="journal article" date="2018" name="Appl. Microbiol. Biotechnol.">
        <title>Mitochondrial genome of the entomophthoroid fungus Conidiobolus heterosporus provides insights into evolution of basal fungi.</title>
        <authorList>
            <person name="Nie Y."/>
            <person name="Wang L."/>
            <person name="Cai Y."/>
            <person name="Tao W."/>
            <person name="Zhang Y.J."/>
            <person name="Huang B."/>
        </authorList>
    </citation>
    <scope>NUCLEOTIDE SEQUENCE</scope>
    <source>
        <strain evidence="7">RCEF6331</strain>
    </source>
</reference>
<dbReference type="GO" id="GO:0016787">
    <property type="term" value="F:hydrolase activity"/>
    <property type="evidence" value="ECO:0007669"/>
    <property type="project" value="UniProtKB-KW"/>
</dbReference>
<proteinExistence type="inferred from homology"/>
<evidence type="ECO:0000256" key="3">
    <source>
        <dbReference type="ARBA" id="ARBA00022692"/>
    </source>
</evidence>
<comment type="subcellular location">
    <subcellularLocation>
        <location evidence="1">Membrane</location>
        <topology evidence="1">Single-pass membrane protein</topology>
    </subcellularLocation>
    <subcellularLocation>
        <location evidence="6">Mitochondrion inner membrane</location>
        <topology evidence="6">Single-pass membrane protein</topology>
    </subcellularLocation>
</comment>
<keyword evidence="3 6" id="KW-0812">Transmembrane</keyword>
<dbReference type="GeneID" id="39116719"/>
<evidence type="ECO:0000256" key="1">
    <source>
        <dbReference type="ARBA" id="ARBA00004167"/>
    </source>
</evidence>
<dbReference type="RefSeq" id="YP_009558622.1">
    <property type="nucleotide sequence ID" value="NC_040967.1"/>
</dbReference>
<keyword evidence="6" id="KW-0813">Transport</keyword>
<gene>
    <name evidence="7" type="primary">atp8</name>
</gene>
<evidence type="ECO:0000313" key="7">
    <source>
        <dbReference type="EMBL" id="AZZ06723.1"/>
    </source>
</evidence>
<keyword evidence="6" id="KW-0406">Ion transport</keyword>
<keyword evidence="6" id="KW-0375">Hydrogen ion transport</keyword>
<comment type="subunit">
    <text evidence="6">F-type ATPases have 2 components, CF(1) - the catalytic core - and CF(0) - the membrane proton channel.</text>
</comment>
<dbReference type="InterPro" id="IPR009230">
    <property type="entry name" value="ATP_synth_su8_fun"/>
</dbReference>
<geneLocation type="mitochondrion" evidence="7"/>
<comment type="similarity">
    <text evidence="2 6">Belongs to the ATPase protein 8 family.</text>
</comment>
<keyword evidence="5 6" id="KW-0472">Membrane</keyword>
<dbReference type="Pfam" id="PF05933">
    <property type="entry name" value="Fun_ATP-synt_8"/>
    <property type="match status" value="1"/>
</dbReference>
<protein>
    <recommendedName>
        <fullName evidence="6">ATP synthase protein 8</fullName>
    </recommendedName>
</protein>
<organism evidence="7">
    <name type="scientific">Capillidium heterosporum</name>
    <dbReference type="NCBI Taxonomy" id="1167838"/>
    <lineage>
        <taxon>Eukaryota</taxon>
        <taxon>Fungi</taxon>
        <taxon>Fungi incertae sedis</taxon>
        <taxon>Zoopagomycota</taxon>
        <taxon>Entomophthoromycotina</taxon>
        <taxon>Entomophthoromycetes</taxon>
        <taxon>Entomophthorales</taxon>
        <taxon>Ancylistaceae</taxon>
        <taxon>Capillidium</taxon>
    </lineage>
</organism>
<evidence type="ECO:0000256" key="5">
    <source>
        <dbReference type="ARBA" id="ARBA00023136"/>
    </source>
</evidence>
<keyword evidence="6" id="KW-0138">CF(0)</keyword>
<accession>A0A3Q9U0B2</accession>
<keyword evidence="6 7" id="KW-0496">Mitochondrion</keyword>
<evidence type="ECO:0000256" key="6">
    <source>
        <dbReference type="RuleBase" id="RU368038"/>
    </source>
</evidence>
<dbReference type="GO" id="GO:0015986">
    <property type="term" value="P:proton motive force-driven ATP synthesis"/>
    <property type="evidence" value="ECO:0007669"/>
    <property type="project" value="UniProtKB-UniRule"/>
</dbReference>
<dbReference type="GO" id="GO:0005743">
    <property type="term" value="C:mitochondrial inner membrane"/>
    <property type="evidence" value="ECO:0007669"/>
    <property type="project" value="UniProtKB-SubCell"/>
</dbReference>
<comment type="function">
    <text evidence="6">Mitochondrial membrane ATP synthase (F(1)F(0) ATP synthase or Complex V) produces ATP from ADP in the presence of a proton gradient across the membrane which is generated by electron transport complexes of the respiratory chain. F-type ATPases consist of two structural domains, F(1) - containing the extramembraneous catalytic core and F(0) - containing the membrane proton channel, linked together by a central stalk and a peripheral stalk. During catalysis, ATP synthesis in the catalytic domain of F(1) is coupled via a rotary mechanism of the central stalk subunits to proton translocation. Part of the complex F(0) domain. Minor subunit located with subunit a in the membrane.</text>
</comment>
<evidence type="ECO:0000256" key="4">
    <source>
        <dbReference type="ARBA" id="ARBA00022989"/>
    </source>
</evidence>
<sequence length="50" mass="5921">MPQLIPLYFINQVSYLYIVFIILLIVISKIILPYFPRLSLIRETLIKGKI</sequence>
<evidence type="ECO:0000256" key="2">
    <source>
        <dbReference type="ARBA" id="ARBA00008892"/>
    </source>
</evidence>
<name>A0A3Q9U0B2_9FUNG</name>